<dbReference type="SUPFAM" id="SSF56112">
    <property type="entry name" value="Protein kinase-like (PK-like)"/>
    <property type="match status" value="1"/>
</dbReference>
<dbReference type="InterPro" id="IPR016477">
    <property type="entry name" value="Fructo-/Ketosamine-3-kinase"/>
</dbReference>
<evidence type="ECO:0000256" key="7">
    <source>
        <dbReference type="ARBA" id="ARBA00048655"/>
    </source>
</evidence>
<evidence type="ECO:0000256" key="8">
    <source>
        <dbReference type="ARBA" id="ARBA00050767"/>
    </source>
</evidence>
<evidence type="ECO:0000256" key="5">
    <source>
        <dbReference type="ARBA" id="ARBA00022777"/>
    </source>
</evidence>
<keyword evidence="3 9" id="KW-0808">Transferase</keyword>
<sequence>MENLLKTELGYTTLKQIGSGGGCINKGVAYETNEGKIYVKYNTNTDARMMFDGEYESVLAIMATNSVKIPKPIKVMDLPTGGAMFVMEYVKMHQGLSKEASLLGLQIAQMHKHNENLAKQAKNDASNIAKKCENELTYKSQFGFHVDTCCGYFPQSNNWTSDWSEFYAKKIEFHIGKIEKDYNDHSVRELWDRVLRKYSSLFEDLDIIYPALLHGDLWSGNISETSDGPVIFDPASFYGHSEYEFAISRMFGGFSADFFNSYHSVIPQTARYKERLELYKLFNYLNHWNHFGSGYKGSSINTLKNLVKFLGV</sequence>
<comment type="caution">
    <text evidence="10">The sequence shown here is derived from an EMBL/GenBank/DDBJ whole genome shotgun (WGS) entry which is preliminary data.</text>
</comment>
<dbReference type="Gene3D" id="3.90.1200.10">
    <property type="match status" value="1"/>
</dbReference>
<dbReference type="FunFam" id="3.30.200.20:FF:000264">
    <property type="entry name" value="Protein-ribulosamine 3-kinase, chloroplastic"/>
    <property type="match status" value="1"/>
</dbReference>
<evidence type="ECO:0000313" key="11">
    <source>
        <dbReference type="Proteomes" id="UP000597762"/>
    </source>
</evidence>
<proteinExistence type="inferred from homology"/>
<dbReference type="Pfam" id="PF03881">
    <property type="entry name" value="Fructosamin_kin"/>
    <property type="match status" value="1"/>
</dbReference>
<dbReference type="PIRSF" id="PIRSF006221">
    <property type="entry name" value="Ketosamine-3-kinase"/>
    <property type="match status" value="1"/>
</dbReference>
<evidence type="ECO:0000256" key="9">
    <source>
        <dbReference type="PIRNR" id="PIRNR006221"/>
    </source>
</evidence>
<dbReference type="OrthoDB" id="5772781at2759"/>
<name>A0A812DQL4_ACAPH</name>
<evidence type="ECO:0000256" key="6">
    <source>
        <dbReference type="ARBA" id="ARBA00022840"/>
    </source>
</evidence>
<dbReference type="EC" id="2.7.1.172" evidence="2"/>
<comment type="similarity">
    <text evidence="1 9">Belongs to the fructosamine kinase family.</text>
</comment>
<comment type="catalytic activity">
    <reaction evidence="8">
        <text>N(6)-(D-psicosyl)-L-lysyl-[protein] + ATP = N(6)-(3-O-phospho-D-psicosyl)-L-lysyl-[protein] + ADP + H(+)</text>
        <dbReference type="Rhea" id="RHEA:61392"/>
        <dbReference type="Rhea" id="RHEA-COMP:15796"/>
        <dbReference type="Rhea" id="RHEA-COMP:15797"/>
        <dbReference type="ChEBI" id="CHEBI:15378"/>
        <dbReference type="ChEBI" id="CHEBI:30616"/>
        <dbReference type="ChEBI" id="CHEBI:144621"/>
        <dbReference type="ChEBI" id="CHEBI:144622"/>
        <dbReference type="ChEBI" id="CHEBI:456216"/>
    </reaction>
    <physiologicalReaction direction="left-to-right" evidence="8">
        <dbReference type="Rhea" id="RHEA:61393"/>
    </physiologicalReaction>
</comment>
<dbReference type="Gene3D" id="3.30.200.20">
    <property type="entry name" value="Phosphorylase Kinase, domain 1"/>
    <property type="match status" value="1"/>
</dbReference>
<dbReference type="Proteomes" id="UP000597762">
    <property type="component" value="Unassembled WGS sequence"/>
</dbReference>
<dbReference type="PANTHER" id="PTHR12149:SF8">
    <property type="entry name" value="PROTEIN-RIBULOSAMINE 3-KINASE"/>
    <property type="match status" value="1"/>
</dbReference>
<keyword evidence="4" id="KW-0547">Nucleotide-binding</keyword>
<evidence type="ECO:0000256" key="3">
    <source>
        <dbReference type="ARBA" id="ARBA00022679"/>
    </source>
</evidence>
<protein>
    <recommendedName>
        <fullName evidence="2">protein-ribulosamine 3-kinase</fullName>
        <ecNumber evidence="2">2.7.1.172</ecNumber>
    </recommendedName>
</protein>
<gene>
    <name evidence="10" type="ORF">SPHA_60872</name>
</gene>
<dbReference type="GO" id="GO:0005829">
    <property type="term" value="C:cytosol"/>
    <property type="evidence" value="ECO:0007669"/>
    <property type="project" value="UniProtKB-ARBA"/>
</dbReference>
<dbReference type="GO" id="GO:0016301">
    <property type="term" value="F:kinase activity"/>
    <property type="evidence" value="ECO:0007669"/>
    <property type="project" value="UniProtKB-UniRule"/>
</dbReference>
<keyword evidence="5 9" id="KW-0418">Kinase</keyword>
<dbReference type="GO" id="GO:0102193">
    <property type="term" value="F:protein-ribulosamine 3-kinase activity"/>
    <property type="evidence" value="ECO:0007669"/>
    <property type="project" value="UniProtKB-EC"/>
</dbReference>
<dbReference type="GO" id="GO:0005524">
    <property type="term" value="F:ATP binding"/>
    <property type="evidence" value="ECO:0007669"/>
    <property type="project" value="UniProtKB-KW"/>
</dbReference>
<reference evidence="10" key="1">
    <citation type="submission" date="2021-01" db="EMBL/GenBank/DDBJ databases">
        <authorList>
            <person name="Li R."/>
            <person name="Bekaert M."/>
        </authorList>
    </citation>
    <scope>NUCLEOTIDE SEQUENCE</scope>
    <source>
        <strain evidence="10">Farmed</strain>
    </source>
</reference>
<keyword evidence="6" id="KW-0067">ATP-binding</keyword>
<evidence type="ECO:0000256" key="1">
    <source>
        <dbReference type="ARBA" id="ARBA00009460"/>
    </source>
</evidence>
<dbReference type="PANTHER" id="PTHR12149">
    <property type="entry name" value="FRUCTOSAMINE 3 KINASE-RELATED PROTEIN"/>
    <property type="match status" value="1"/>
</dbReference>
<dbReference type="InterPro" id="IPR011009">
    <property type="entry name" value="Kinase-like_dom_sf"/>
</dbReference>
<dbReference type="AlphaFoldDB" id="A0A812DQL4"/>
<keyword evidence="11" id="KW-1185">Reference proteome</keyword>
<dbReference type="EMBL" id="CAHIKZ030004259">
    <property type="protein sequence ID" value="CAE1309067.1"/>
    <property type="molecule type" value="Genomic_DNA"/>
</dbReference>
<evidence type="ECO:0000256" key="4">
    <source>
        <dbReference type="ARBA" id="ARBA00022741"/>
    </source>
</evidence>
<organism evidence="10 11">
    <name type="scientific">Acanthosepion pharaonis</name>
    <name type="common">Pharaoh cuttlefish</name>
    <name type="synonym">Sepia pharaonis</name>
    <dbReference type="NCBI Taxonomy" id="158019"/>
    <lineage>
        <taxon>Eukaryota</taxon>
        <taxon>Metazoa</taxon>
        <taxon>Spiralia</taxon>
        <taxon>Lophotrochozoa</taxon>
        <taxon>Mollusca</taxon>
        <taxon>Cephalopoda</taxon>
        <taxon>Coleoidea</taxon>
        <taxon>Decapodiformes</taxon>
        <taxon>Sepiida</taxon>
        <taxon>Sepiina</taxon>
        <taxon>Sepiidae</taxon>
        <taxon>Acanthosepion</taxon>
    </lineage>
</organism>
<evidence type="ECO:0000256" key="2">
    <source>
        <dbReference type="ARBA" id="ARBA00011961"/>
    </source>
</evidence>
<accession>A0A812DQL4</accession>
<comment type="catalytic activity">
    <reaction evidence="7">
        <text>N(6)-D-ribulosyl-L-lysyl-[protein] + ATP = N(6)-(3-O-phospho-D-ribulosyl)-L-lysyl-[protein] + ADP + H(+)</text>
        <dbReference type="Rhea" id="RHEA:48432"/>
        <dbReference type="Rhea" id="RHEA-COMP:12103"/>
        <dbReference type="Rhea" id="RHEA-COMP:12104"/>
        <dbReference type="ChEBI" id="CHEBI:15378"/>
        <dbReference type="ChEBI" id="CHEBI:30616"/>
        <dbReference type="ChEBI" id="CHEBI:90418"/>
        <dbReference type="ChEBI" id="CHEBI:90420"/>
        <dbReference type="ChEBI" id="CHEBI:456216"/>
        <dbReference type="EC" id="2.7.1.172"/>
    </reaction>
    <physiologicalReaction direction="left-to-right" evidence="7">
        <dbReference type="Rhea" id="RHEA:48433"/>
    </physiologicalReaction>
</comment>
<dbReference type="FunFam" id="3.90.1200.10:FF:000003">
    <property type="entry name" value="fructosamine-3-kinase isoform X1"/>
    <property type="match status" value="1"/>
</dbReference>
<evidence type="ECO:0000313" key="10">
    <source>
        <dbReference type="EMBL" id="CAE1309067.1"/>
    </source>
</evidence>